<evidence type="ECO:0000259" key="10">
    <source>
        <dbReference type="Pfam" id="PF13231"/>
    </source>
</evidence>
<gene>
    <name evidence="11" type="ORF">MMAB1_1478</name>
</gene>
<keyword evidence="5 9" id="KW-0812">Transmembrane</keyword>
<evidence type="ECO:0000256" key="3">
    <source>
        <dbReference type="ARBA" id="ARBA00022676"/>
    </source>
</evidence>
<proteinExistence type="predicted"/>
<organism evidence="11 12">
    <name type="scientific">Methanoculleus bourgensis</name>
    <dbReference type="NCBI Taxonomy" id="83986"/>
    <lineage>
        <taxon>Archaea</taxon>
        <taxon>Methanobacteriati</taxon>
        <taxon>Methanobacteriota</taxon>
        <taxon>Stenosarchaea group</taxon>
        <taxon>Methanomicrobia</taxon>
        <taxon>Methanomicrobiales</taxon>
        <taxon>Methanomicrobiaceae</taxon>
        <taxon>Methanoculleus</taxon>
    </lineage>
</organism>
<feature type="domain" description="Glycosyltransferase RgtA/B/C/D-like" evidence="10">
    <location>
        <begin position="105"/>
        <end position="256"/>
    </location>
</feature>
<evidence type="ECO:0000256" key="6">
    <source>
        <dbReference type="ARBA" id="ARBA00022989"/>
    </source>
</evidence>
<dbReference type="GO" id="GO:0008610">
    <property type="term" value="P:lipid biosynthetic process"/>
    <property type="evidence" value="ECO:0007669"/>
    <property type="project" value="UniProtKB-ARBA"/>
</dbReference>
<feature type="compositionally biased region" description="Basic residues" evidence="8">
    <location>
        <begin position="1"/>
        <end position="11"/>
    </location>
</feature>
<evidence type="ECO:0000256" key="9">
    <source>
        <dbReference type="SAM" id="Phobius"/>
    </source>
</evidence>
<dbReference type="Proteomes" id="UP000069850">
    <property type="component" value="Chromosome 1"/>
</dbReference>
<evidence type="ECO:0000256" key="7">
    <source>
        <dbReference type="ARBA" id="ARBA00023136"/>
    </source>
</evidence>
<dbReference type="PANTHER" id="PTHR33908:SF11">
    <property type="entry name" value="MEMBRANE PROTEIN"/>
    <property type="match status" value="1"/>
</dbReference>
<keyword evidence="7 9" id="KW-0472">Membrane</keyword>
<dbReference type="RefSeq" id="WP_062263253.1">
    <property type="nucleotide sequence ID" value="NZ_LT158599.1"/>
</dbReference>
<feature type="transmembrane region" description="Helical" evidence="9">
    <location>
        <begin position="248"/>
        <end position="271"/>
    </location>
</feature>
<evidence type="ECO:0000256" key="5">
    <source>
        <dbReference type="ARBA" id="ARBA00022692"/>
    </source>
</evidence>
<feature type="transmembrane region" description="Helical" evidence="9">
    <location>
        <begin position="354"/>
        <end position="375"/>
    </location>
</feature>
<feature type="transmembrane region" description="Helical" evidence="9">
    <location>
        <begin position="324"/>
        <end position="342"/>
    </location>
</feature>
<evidence type="ECO:0000313" key="11">
    <source>
        <dbReference type="EMBL" id="CVK32691.1"/>
    </source>
</evidence>
<feature type="region of interest" description="Disordered" evidence="8">
    <location>
        <begin position="1"/>
        <end position="24"/>
    </location>
</feature>
<evidence type="ECO:0000313" key="12">
    <source>
        <dbReference type="Proteomes" id="UP000069850"/>
    </source>
</evidence>
<dbReference type="OrthoDB" id="114973at2157"/>
<evidence type="ECO:0000256" key="4">
    <source>
        <dbReference type="ARBA" id="ARBA00022679"/>
    </source>
</evidence>
<feature type="transmembrane region" description="Helical" evidence="9">
    <location>
        <begin position="292"/>
        <end position="318"/>
    </location>
</feature>
<keyword evidence="6 9" id="KW-1133">Transmembrane helix</keyword>
<evidence type="ECO:0000256" key="8">
    <source>
        <dbReference type="SAM" id="MobiDB-lite"/>
    </source>
</evidence>
<accession>A0A0X3BL36</accession>
<feature type="transmembrane region" description="Helical" evidence="9">
    <location>
        <begin position="52"/>
        <end position="69"/>
    </location>
</feature>
<sequence length="510" mass="56872">MIRMARKKGKRANREMPAQNDGGELDAGIPAPALSHNHLLEGVVASVKTSRYLQILIGLTLIGFFLRFYNLGWNSLWLDEASTLGFARQSLTGIWESTAGGEFNPPLFYWLEHGMLFFGESEFVLRLLPALLGVLTIPVVYLIGKEFRDQNVGIIAAALLTFSPFHIYYSQEARAYAPMLFFFSLALLFYVSANRSNEVRSWVLFGVFSAIAFWMHFYAFVPIAILILHALVTSAGKIRSDVRSARNLAISIIAFIVASLPLLIVTVNLFLVRTSSAPTFGIQGLSVVYQTLLQVSGFSDLILVPFIILFLLGVAYTWREDRDGALLLIFMMVLPLAASLVLSSRMPMIPRYLIYLLPIYFVGIASSYPGLYALVRDRRAVYIAIAAAFLISTPFLATYYTTPQKNDWRGFSADLSGMTGEGDIIVVLPPYMAQPLDYYYSNATDGTIELGANTGEDLEAIRDRYPDRRAFYVVTWDILAVDPTGDALGWLDKNAEFAGQRMGIYLFRSA</sequence>
<comment type="subcellular location">
    <subcellularLocation>
        <location evidence="1">Cell membrane</location>
        <topology evidence="1">Multi-pass membrane protein</topology>
    </subcellularLocation>
</comment>
<keyword evidence="3" id="KW-0328">Glycosyltransferase</keyword>
<feature type="transmembrane region" description="Helical" evidence="9">
    <location>
        <begin position="151"/>
        <end position="169"/>
    </location>
</feature>
<evidence type="ECO:0000256" key="2">
    <source>
        <dbReference type="ARBA" id="ARBA00022475"/>
    </source>
</evidence>
<dbReference type="InterPro" id="IPR050297">
    <property type="entry name" value="LipidA_mod_glycosyltrf_83"/>
</dbReference>
<feature type="transmembrane region" description="Helical" evidence="9">
    <location>
        <begin position="381"/>
        <end position="400"/>
    </location>
</feature>
<dbReference type="GO" id="GO:0016763">
    <property type="term" value="F:pentosyltransferase activity"/>
    <property type="evidence" value="ECO:0007669"/>
    <property type="project" value="TreeGrafter"/>
</dbReference>
<evidence type="ECO:0000256" key="1">
    <source>
        <dbReference type="ARBA" id="ARBA00004651"/>
    </source>
</evidence>
<name>A0A0X3BL36_9EURY</name>
<dbReference type="KEGG" id="mema:MMAB1_1478"/>
<feature type="transmembrane region" description="Helical" evidence="9">
    <location>
        <begin position="123"/>
        <end position="144"/>
    </location>
</feature>
<dbReference type="Pfam" id="PF13231">
    <property type="entry name" value="PMT_2"/>
    <property type="match status" value="1"/>
</dbReference>
<feature type="transmembrane region" description="Helical" evidence="9">
    <location>
        <begin position="203"/>
        <end position="228"/>
    </location>
</feature>
<reference evidence="11 12" key="1">
    <citation type="submission" date="2016-01" db="EMBL/GenBank/DDBJ databases">
        <authorList>
            <person name="Manzoor S."/>
        </authorList>
    </citation>
    <scope>NUCLEOTIDE SEQUENCE [LARGE SCALE GENOMIC DNA]</scope>
    <source>
        <strain evidence="11">Methanoculleus sp MAB1</strain>
    </source>
</reference>
<dbReference type="GO" id="GO:0005886">
    <property type="term" value="C:plasma membrane"/>
    <property type="evidence" value="ECO:0007669"/>
    <property type="project" value="UniProtKB-SubCell"/>
</dbReference>
<feature type="transmembrane region" description="Helical" evidence="9">
    <location>
        <begin position="175"/>
        <end position="191"/>
    </location>
</feature>
<keyword evidence="2" id="KW-1003">Cell membrane</keyword>
<dbReference type="AlphaFoldDB" id="A0A0X3BL36"/>
<dbReference type="EMBL" id="LT158599">
    <property type="protein sequence ID" value="CVK32691.1"/>
    <property type="molecule type" value="Genomic_DNA"/>
</dbReference>
<protein>
    <submittedName>
        <fullName evidence="11">Glycosyl transferase family protein</fullName>
    </submittedName>
</protein>
<keyword evidence="4 11" id="KW-0808">Transferase</keyword>
<dbReference type="GeneID" id="27137342"/>
<dbReference type="PANTHER" id="PTHR33908">
    <property type="entry name" value="MANNOSYLTRANSFERASE YKCB-RELATED"/>
    <property type="match status" value="1"/>
</dbReference>
<dbReference type="InterPro" id="IPR038731">
    <property type="entry name" value="RgtA/B/C-like"/>
</dbReference>